<dbReference type="GO" id="GO:0016209">
    <property type="term" value="F:antioxidant activity"/>
    <property type="evidence" value="ECO:0007669"/>
    <property type="project" value="InterPro"/>
</dbReference>
<dbReference type="PROSITE" id="PS00194">
    <property type="entry name" value="THIOREDOXIN_1"/>
    <property type="match status" value="1"/>
</dbReference>
<dbReference type="Gene3D" id="3.40.30.10">
    <property type="entry name" value="Glutaredoxin"/>
    <property type="match status" value="1"/>
</dbReference>
<keyword evidence="8" id="KW-1185">Reference proteome</keyword>
<gene>
    <name evidence="7" type="ORF">C7T94_01255</name>
</gene>
<dbReference type="PANTHER" id="PTHR42852:SF6">
    <property type="entry name" value="THIOL:DISULFIDE INTERCHANGE PROTEIN DSBE"/>
    <property type="match status" value="1"/>
</dbReference>
<dbReference type="EMBL" id="PYLS01000001">
    <property type="protein sequence ID" value="PST85270.1"/>
    <property type="molecule type" value="Genomic_DNA"/>
</dbReference>
<dbReference type="InterPro" id="IPR000866">
    <property type="entry name" value="AhpC/TSA"/>
</dbReference>
<comment type="caution">
    <text evidence="7">The sequence shown here is derived from an EMBL/GenBank/DDBJ whole genome shotgun (WGS) entry which is preliminary data.</text>
</comment>
<protein>
    <submittedName>
        <fullName evidence="7">Thioredoxin</fullName>
    </submittedName>
</protein>
<dbReference type="InterPro" id="IPR025380">
    <property type="entry name" value="DUF4369"/>
</dbReference>
<dbReference type="Proteomes" id="UP000240912">
    <property type="component" value="Unassembled WGS sequence"/>
</dbReference>
<dbReference type="AlphaFoldDB" id="A0A2T3HS26"/>
<dbReference type="Pfam" id="PF00578">
    <property type="entry name" value="AhpC-TSA"/>
    <property type="match status" value="1"/>
</dbReference>
<dbReference type="GO" id="GO:0017004">
    <property type="term" value="P:cytochrome complex assembly"/>
    <property type="evidence" value="ECO:0007669"/>
    <property type="project" value="UniProtKB-KW"/>
</dbReference>
<dbReference type="InterPro" id="IPR036249">
    <property type="entry name" value="Thioredoxin-like_sf"/>
</dbReference>
<evidence type="ECO:0000259" key="6">
    <source>
        <dbReference type="PROSITE" id="PS51352"/>
    </source>
</evidence>
<dbReference type="OrthoDB" id="750178at2"/>
<feature type="domain" description="Thioredoxin" evidence="6">
    <location>
        <begin position="234"/>
        <end position="378"/>
    </location>
</feature>
<keyword evidence="3" id="KW-1015">Disulfide bond</keyword>
<evidence type="ECO:0000256" key="2">
    <source>
        <dbReference type="ARBA" id="ARBA00022748"/>
    </source>
</evidence>
<evidence type="ECO:0000313" key="7">
    <source>
        <dbReference type="EMBL" id="PST85270.1"/>
    </source>
</evidence>
<dbReference type="GO" id="GO:0030313">
    <property type="term" value="C:cell envelope"/>
    <property type="evidence" value="ECO:0007669"/>
    <property type="project" value="UniProtKB-SubCell"/>
</dbReference>
<keyword evidence="5" id="KW-0732">Signal</keyword>
<proteinExistence type="predicted"/>
<dbReference type="GO" id="GO:0016491">
    <property type="term" value="F:oxidoreductase activity"/>
    <property type="evidence" value="ECO:0007669"/>
    <property type="project" value="InterPro"/>
</dbReference>
<dbReference type="RefSeq" id="WP_107214613.1">
    <property type="nucleotide sequence ID" value="NZ_KZ686268.1"/>
</dbReference>
<evidence type="ECO:0000256" key="5">
    <source>
        <dbReference type="SAM" id="SignalP"/>
    </source>
</evidence>
<comment type="subcellular location">
    <subcellularLocation>
        <location evidence="1">Cell envelope</location>
    </subcellularLocation>
</comment>
<evidence type="ECO:0000256" key="3">
    <source>
        <dbReference type="ARBA" id="ARBA00023157"/>
    </source>
</evidence>
<feature type="signal peptide" evidence="5">
    <location>
        <begin position="1"/>
        <end position="18"/>
    </location>
</feature>
<keyword evidence="2" id="KW-0201">Cytochrome c-type biogenesis</keyword>
<dbReference type="Pfam" id="PF14289">
    <property type="entry name" value="DUF4369"/>
    <property type="match status" value="1"/>
</dbReference>
<name>A0A2T3HS26_9SPHI</name>
<organism evidence="7 8">
    <name type="scientific">Pedobacter yulinensis</name>
    <dbReference type="NCBI Taxonomy" id="2126353"/>
    <lineage>
        <taxon>Bacteria</taxon>
        <taxon>Pseudomonadati</taxon>
        <taxon>Bacteroidota</taxon>
        <taxon>Sphingobacteriia</taxon>
        <taxon>Sphingobacteriales</taxon>
        <taxon>Sphingobacteriaceae</taxon>
        <taxon>Pedobacter</taxon>
    </lineage>
</organism>
<dbReference type="PROSITE" id="PS51352">
    <property type="entry name" value="THIOREDOXIN_2"/>
    <property type="match status" value="1"/>
</dbReference>
<dbReference type="InterPro" id="IPR050553">
    <property type="entry name" value="Thioredoxin_ResA/DsbE_sf"/>
</dbReference>
<evidence type="ECO:0000313" key="8">
    <source>
        <dbReference type="Proteomes" id="UP000240912"/>
    </source>
</evidence>
<reference evidence="7 8" key="1">
    <citation type="submission" date="2018-03" db="EMBL/GenBank/DDBJ databases">
        <authorList>
            <person name="Keele B.F."/>
        </authorList>
    </citation>
    <scope>NUCLEOTIDE SEQUENCE [LARGE SCALE GENOMIC DNA]</scope>
    <source>
        <strain evidence="7 8">YL28-9</strain>
    </source>
</reference>
<dbReference type="InterPro" id="IPR017937">
    <property type="entry name" value="Thioredoxin_CS"/>
</dbReference>
<feature type="chain" id="PRO_5015591525" evidence="5">
    <location>
        <begin position="19"/>
        <end position="378"/>
    </location>
</feature>
<dbReference type="InterPro" id="IPR013766">
    <property type="entry name" value="Thioredoxin_domain"/>
</dbReference>
<dbReference type="CDD" id="cd02966">
    <property type="entry name" value="TlpA_like_family"/>
    <property type="match status" value="1"/>
</dbReference>
<accession>A0A2T3HS26</accession>
<keyword evidence="4" id="KW-0676">Redox-active center</keyword>
<dbReference type="SUPFAM" id="SSF52833">
    <property type="entry name" value="Thioredoxin-like"/>
    <property type="match status" value="1"/>
</dbReference>
<evidence type="ECO:0000256" key="1">
    <source>
        <dbReference type="ARBA" id="ARBA00004196"/>
    </source>
</evidence>
<evidence type="ECO:0000256" key="4">
    <source>
        <dbReference type="ARBA" id="ARBA00023284"/>
    </source>
</evidence>
<sequence>MRKFIIAAACLLPVASMAQTTYTITGKVGKLQAPAKAYLTYRIGSTQHTDSADLKNGMFKFEGRVESPVQASLRLRHGNEEARKQAADMLSLYVENKKIRIESADSVKKAKITGSPLNDDYVRLQALLKPAKDQLNALMAEYNAKTAEEKKAPEFQKSFGERYAAANKALEPLNKKFAEENRNSLIGLTAYRSVMGYDIDPAAVEPEYLKFSESVRATGLGKDIAMMIDGARKRMVGSMATDFTQNDPNGKPVKLSDFKGKYVLVDFWASWCGPCRAENPNVVAAFNKYKDRNFTVLGVSLDFPGQKDAWLAAVEKDGLNWTQVSDLKGWQNEVSKMYGIQAIPQNLLVDPSGKIVAKNIRGEELQTRLAELLGKTSK</sequence>
<dbReference type="PANTHER" id="PTHR42852">
    <property type="entry name" value="THIOL:DISULFIDE INTERCHANGE PROTEIN DSBE"/>
    <property type="match status" value="1"/>
</dbReference>